<dbReference type="GO" id="GO:0005829">
    <property type="term" value="C:cytosol"/>
    <property type="evidence" value="ECO:0007669"/>
    <property type="project" value="TreeGrafter"/>
</dbReference>
<dbReference type="InterPro" id="IPR054734">
    <property type="entry name" value="PqqF-like_C_4"/>
</dbReference>
<dbReference type="Pfam" id="PF22456">
    <property type="entry name" value="PqqF-like_C_4"/>
    <property type="match status" value="1"/>
</dbReference>
<organism evidence="3 4">
    <name type="scientific">Artemia franciscana</name>
    <name type="common">Brine shrimp</name>
    <name type="synonym">Artemia sanfranciscana</name>
    <dbReference type="NCBI Taxonomy" id="6661"/>
    <lineage>
        <taxon>Eukaryota</taxon>
        <taxon>Metazoa</taxon>
        <taxon>Ecdysozoa</taxon>
        <taxon>Arthropoda</taxon>
        <taxon>Crustacea</taxon>
        <taxon>Branchiopoda</taxon>
        <taxon>Anostraca</taxon>
        <taxon>Artemiidae</taxon>
        <taxon>Artemia</taxon>
    </lineage>
</organism>
<name>A0AA88L954_ARTSF</name>
<dbReference type="EMBL" id="JAVRJZ010000015">
    <property type="protein sequence ID" value="KAK2712815.1"/>
    <property type="molecule type" value="Genomic_DNA"/>
</dbReference>
<reference evidence="3" key="1">
    <citation type="submission" date="2023-07" db="EMBL/GenBank/DDBJ databases">
        <title>Chromosome-level genome assembly of Artemia franciscana.</title>
        <authorList>
            <person name="Jo E."/>
        </authorList>
    </citation>
    <scope>NUCLEOTIDE SEQUENCE</scope>
    <source>
        <tissue evidence="3">Whole body</tissue>
    </source>
</reference>
<feature type="domain" description="Coenzyme PQQ synthesis protein F-like C-terminal lobe" evidence="2">
    <location>
        <begin position="48"/>
        <end position="146"/>
    </location>
</feature>
<dbReference type="GO" id="GO:0051603">
    <property type="term" value="P:proteolysis involved in protein catabolic process"/>
    <property type="evidence" value="ECO:0007669"/>
    <property type="project" value="TreeGrafter"/>
</dbReference>
<proteinExistence type="predicted"/>
<dbReference type="InterPro" id="IPR011249">
    <property type="entry name" value="Metalloenz_LuxS/M16"/>
</dbReference>
<sequence>MDVLPQCVKSVSCYYILKATNDVHKSSAVKIYYQCSQEEIHMNTSLDLLCQIISEPCFNILCTQEQLGYIVFSGKRRGNEVPGLRIIIQSERHPELLDGRVEAFLECVQGFLETITDEEFILHKAALSTKKLERPKTLNSLANFYWNEIASGDYNFGRHVDEVEYLKNVTENDVVQFFKEAFVRGLKNFRADQPHNHVVYYTSLAMSERAWRKEELLDCIDDLTVERLRSFINVFFSRTHVESLVHGNVTEN</sequence>
<feature type="non-terminal residue" evidence="3">
    <location>
        <position position="1"/>
    </location>
</feature>
<dbReference type="GO" id="GO:0043171">
    <property type="term" value="P:peptide catabolic process"/>
    <property type="evidence" value="ECO:0007669"/>
    <property type="project" value="TreeGrafter"/>
</dbReference>
<dbReference type="PANTHER" id="PTHR43690:SF18">
    <property type="entry name" value="INSULIN-DEGRADING ENZYME-RELATED"/>
    <property type="match status" value="1"/>
</dbReference>
<evidence type="ECO:0000313" key="3">
    <source>
        <dbReference type="EMBL" id="KAK2712815.1"/>
    </source>
</evidence>
<dbReference type="GO" id="GO:0004222">
    <property type="term" value="F:metalloendopeptidase activity"/>
    <property type="evidence" value="ECO:0007669"/>
    <property type="project" value="TreeGrafter"/>
</dbReference>
<dbReference type="GO" id="GO:0005739">
    <property type="term" value="C:mitochondrion"/>
    <property type="evidence" value="ECO:0007669"/>
    <property type="project" value="TreeGrafter"/>
</dbReference>
<evidence type="ECO:0000256" key="1">
    <source>
        <dbReference type="ARBA" id="ARBA00022723"/>
    </source>
</evidence>
<keyword evidence="4" id="KW-1185">Reference proteome</keyword>
<dbReference type="InterPro" id="IPR050626">
    <property type="entry name" value="Peptidase_M16"/>
</dbReference>
<comment type="caution">
    <text evidence="3">The sequence shown here is derived from an EMBL/GenBank/DDBJ whole genome shotgun (WGS) entry which is preliminary data.</text>
</comment>
<evidence type="ECO:0000259" key="2">
    <source>
        <dbReference type="Pfam" id="PF22456"/>
    </source>
</evidence>
<gene>
    <name evidence="3" type="ORF">QYM36_011492</name>
</gene>
<accession>A0AA88L954</accession>
<dbReference type="Gene3D" id="3.30.830.10">
    <property type="entry name" value="Metalloenzyme, LuxS/M16 peptidase-like"/>
    <property type="match status" value="1"/>
</dbReference>
<dbReference type="GO" id="GO:0046872">
    <property type="term" value="F:metal ion binding"/>
    <property type="evidence" value="ECO:0007669"/>
    <property type="project" value="UniProtKB-KW"/>
</dbReference>
<protein>
    <recommendedName>
        <fullName evidence="2">Coenzyme PQQ synthesis protein F-like C-terminal lobe domain-containing protein</fullName>
    </recommendedName>
</protein>
<keyword evidence="1" id="KW-0479">Metal-binding</keyword>
<dbReference type="Proteomes" id="UP001187531">
    <property type="component" value="Unassembled WGS sequence"/>
</dbReference>
<dbReference type="PANTHER" id="PTHR43690">
    <property type="entry name" value="NARDILYSIN"/>
    <property type="match status" value="1"/>
</dbReference>
<dbReference type="SUPFAM" id="SSF63411">
    <property type="entry name" value="LuxS/MPP-like metallohydrolase"/>
    <property type="match status" value="2"/>
</dbReference>
<dbReference type="AlphaFoldDB" id="A0AA88L954"/>
<evidence type="ECO:0000313" key="4">
    <source>
        <dbReference type="Proteomes" id="UP001187531"/>
    </source>
</evidence>